<dbReference type="GO" id="GO:0016787">
    <property type="term" value="F:hydrolase activity"/>
    <property type="evidence" value="ECO:0007669"/>
    <property type="project" value="UniProtKB-KW"/>
</dbReference>
<comment type="caution">
    <text evidence="4">The sequence shown here is derived from an EMBL/GenBank/DDBJ whole genome shotgun (WGS) entry which is preliminary data.</text>
</comment>
<dbReference type="AlphaFoldDB" id="A0A4R6WJ31"/>
<feature type="chain" id="PRO_5020452381" evidence="2">
    <location>
        <begin position="20"/>
        <end position="306"/>
    </location>
</feature>
<keyword evidence="5" id="KW-1185">Reference proteome</keyword>
<dbReference type="InterPro" id="IPR029058">
    <property type="entry name" value="AB_hydrolase_fold"/>
</dbReference>
<dbReference type="RefSeq" id="WP_133583906.1">
    <property type="nucleotide sequence ID" value="NZ_SNYV01000011.1"/>
</dbReference>
<organism evidence="4 5">
    <name type="scientific">Sphingobacterium yanglingense</name>
    <dbReference type="NCBI Taxonomy" id="1437280"/>
    <lineage>
        <taxon>Bacteria</taxon>
        <taxon>Pseudomonadati</taxon>
        <taxon>Bacteroidota</taxon>
        <taxon>Sphingobacteriia</taxon>
        <taxon>Sphingobacteriales</taxon>
        <taxon>Sphingobacteriaceae</taxon>
        <taxon>Sphingobacterium</taxon>
    </lineage>
</organism>
<proteinExistence type="predicted"/>
<evidence type="ECO:0000313" key="4">
    <source>
        <dbReference type="EMBL" id="TDQ80164.1"/>
    </source>
</evidence>
<keyword evidence="1" id="KW-0378">Hydrolase</keyword>
<evidence type="ECO:0000259" key="3">
    <source>
        <dbReference type="Pfam" id="PF20434"/>
    </source>
</evidence>
<dbReference type="Pfam" id="PF20434">
    <property type="entry name" value="BD-FAE"/>
    <property type="match status" value="1"/>
</dbReference>
<dbReference type="PANTHER" id="PTHR48081:SF6">
    <property type="entry name" value="PEPTIDASE S9 PROLYL OLIGOPEPTIDASE CATALYTIC DOMAIN-CONTAINING PROTEIN"/>
    <property type="match status" value="1"/>
</dbReference>
<dbReference type="Gene3D" id="3.40.50.1820">
    <property type="entry name" value="alpha/beta hydrolase"/>
    <property type="match status" value="1"/>
</dbReference>
<feature type="domain" description="BD-FAE-like" evidence="3">
    <location>
        <begin position="63"/>
        <end position="257"/>
    </location>
</feature>
<dbReference type="PANTHER" id="PTHR48081">
    <property type="entry name" value="AB HYDROLASE SUPERFAMILY PROTEIN C4A8.06C"/>
    <property type="match status" value="1"/>
</dbReference>
<evidence type="ECO:0000256" key="1">
    <source>
        <dbReference type="ARBA" id="ARBA00022801"/>
    </source>
</evidence>
<evidence type="ECO:0000256" key="2">
    <source>
        <dbReference type="SAM" id="SignalP"/>
    </source>
</evidence>
<dbReference type="OrthoDB" id="9794725at2"/>
<dbReference type="SUPFAM" id="SSF53474">
    <property type="entry name" value="alpha/beta-Hydrolases"/>
    <property type="match status" value="1"/>
</dbReference>
<dbReference type="InterPro" id="IPR050300">
    <property type="entry name" value="GDXG_lipolytic_enzyme"/>
</dbReference>
<reference evidence="4 5" key="1">
    <citation type="submission" date="2019-03" db="EMBL/GenBank/DDBJ databases">
        <title>Genomic Encyclopedia of Archaeal and Bacterial Type Strains, Phase II (KMG-II): from individual species to whole genera.</title>
        <authorList>
            <person name="Goeker M."/>
        </authorList>
    </citation>
    <scope>NUCLEOTIDE SEQUENCE [LARGE SCALE GENOMIC DNA]</scope>
    <source>
        <strain evidence="4 5">DSM 28353</strain>
    </source>
</reference>
<evidence type="ECO:0000313" key="5">
    <source>
        <dbReference type="Proteomes" id="UP000295292"/>
    </source>
</evidence>
<protein>
    <submittedName>
        <fullName evidence="4">Prolyl oligopeptidase family protein</fullName>
    </submittedName>
</protein>
<dbReference type="Proteomes" id="UP000295292">
    <property type="component" value="Unassembled WGS sequence"/>
</dbReference>
<feature type="signal peptide" evidence="2">
    <location>
        <begin position="1"/>
        <end position="19"/>
    </location>
</feature>
<dbReference type="InterPro" id="IPR049492">
    <property type="entry name" value="BD-FAE-like_dom"/>
</dbReference>
<sequence length="306" mass="34638">MHSYLIICCFVLTSSFLFAQQELDLYQDQDIPNFIKRADVSFRKYDETVDTLLFSVNKPKIAIFKAEKENNKRTAIIICPGGGYHLLLHKREGTDIARAFKQSGITAIVLDYRLPNDTLMKDKSIAPLQDVQAAIKWVKEHAETLAIDSNRVGVMGFSAGGHLAALSMSHFSANFIPNKLNTSLKPNFLVLVNPIVSFKDEWTHKGSRQNLIGADTTARVISFFSNEDHVTKDNSPTLLFHNQTDEVVSVHNSLNYFAQLQKQQVLAELHIYAAGEHGFLTWPHFQHWFPNCIHFIDKLIIPKPST</sequence>
<accession>A0A4R6WJ31</accession>
<dbReference type="EMBL" id="SNYV01000011">
    <property type="protein sequence ID" value="TDQ80164.1"/>
    <property type="molecule type" value="Genomic_DNA"/>
</dbReference>
<name>A0A4R6WJ31_9SPHI</name>
<keyword evidence="2" id="KW-0732">Signal</keyword>
<gene>
    <name evidence="4" type="ORF">CLV99_1620</name>
</gene>